<evidence type="ECO:0000313" key="2">
    <source>
        <dbReference type="EMBL" id="BAJ64987.1"/>
    </source>
</evidence>
<dbReference type="KEGG" id="atm:ANT_29610"/>
<feature type="transmembrane region" description="Helical" evidence="1">
    <location>
        <begin position="7"/>
        <end position="29"/>
    </location>
</feature>
<accession>E8N240</accession>
<dbReference type="AlphaFoldDB" id="E8N240"/>
<dbReference type="RefSeq" id="WP_013561331.1">
    <property type="nucleotide sequence ID" value="NC_014960.1"/>
</dbReference>
<evidence type="ECO:0000256" key="1">
    <source>
        <dbReference type="SAM" id="Phobius"/>
    </source>
</evidence>
<protein>
    <submittedName>
        <fullName evidence="2">Uncharacterized protein</fullName>
    </submittedName>
</protein>
<proteinExistence type="predicted"/>
<keyword evidence="1" id="KW-0472">Membrane</keyword>
<name>E8N240_ANATU</name>
<dbReference type="InParanoid" id="E8N240"/>
<gene>
    <name evidence="2" type="ordered locus">ANT_29610</name>
</gene>
<dbReference type="EMBL" id="AP012029">
    <property type="protein sequence ID" value="BAJ64987.1"/>
    <property type="molecule type" value="Genomic_DNA"/>
</dbReference>
<keyword evidence="1" id="KW-1133">Transmembrane helix</keyword>
<reference evidence="2 3" key="1">
    <citation type="submission" date="2010-12" db="EMBL/GenBank/DDBJ databases">
        <title>Whole genome sequence of Anaerolinea thermophila UNI-1.</title>
        <authorList>
            <person name="Narita-Yamada S."/>
            <person name="Kishi E."/>
            <person name="Watanabe Y."/>
            <person name="Takasaki K."/>
            <person name="Ankai A."/>
            <person name="Oguchi A."/>
            <person name="Fukui S."/>
            <person name="Takahashi M."/>
            <person name="Yashiro I."/>
            <person name="Hosoyama A."/>
            <person name="Sekiguchi Y."/>
            <person name="Hanada S."/>
            <person name="Fujita N."/>
        </authorList>
    </citation>
    <scope>NUCLEOTIDE SEQUENCE [LARGE SCALE GENOMIC DNA]</scope>
    <source>
        <strain evidence="3">DSM 14523 / JCM 11388 / NBRC 100420 / UNI-1</strain>
    </source>
</reference>
<feature type="transmembrane region" description="Helical" evidence="1">
    <location>
        <begin position="61"/>
        <end position="87"/>
    </location>
</feature>
<evidence type="ECO:0000313" key="3">
    <source>
        <dbReference type="Proteomes" id="UP000008922"/>
    </source>
</evidence>
<dbReference type="Proteomes" id="UP000008922">
    <property type="component" value="Chromosome"/>
</dbReference>
<keyword evidence="3" id="KW-1185">Reference proteome</keyword>
<sequence>MKRPRWIVGAWLLVNLIGLAALGLGWMALNDIFHDYVSPQVLAEVGIEASPPEWTQTSGEWSMVLITWAFLLALMALNVLIAGWFFLRRPYS</sequence>
<keyword evidence="1" id="KW-0812">Transmembrane</keyword>
<dbReference type="HOGENOM" id="CLU_2406927_0_0_0"/>
<organism evidence="2 3">
    <name type="scientific">Anaerolinea thermophila (strain DSM 14523 / JCM 11388 / NBRC 100420 / UNI-1)</name>
    <dbReference type="NCBI Taxonomy" id="926569"/>
    <lineage>
        <taxon>Bacteria</taxon>
        <taxon>Bacillati</taxon>
        <taxon>Chloroflexota</taxon>
        <taxon>Anaerolineae</taxon>
        <taxon>Anaerolineales</taxon>
        <taxon>Anaerolineaceae</taxon>
        <taxon>Anaerolinea</taxon>
    </lineage>
</organism>